<protein>
    <submittedName>
        <fullName evidence="1">Uncharacterized protein</fullName>
    </submittedName>
</protein>
<accession>A0A6L6PKH2</accession>
<dbReference type="EMBL" id="WNKY01000021">
    <property type="protein sequence ID" value="MTV39570.1"/>
    <property type="molecule type" value="Genomic_DNA"/>
</dbReference>
<sequence length="332" mass="38097">MADYLRGLAELEKQQLESHRAEIEALISVARRKGIDLTDSDFRYFQTTGIVATAPKLVERLLSPVPREKDGLVPFGWLAENASESSQTGYVQCEHFTVMAHPHFRRALHEASGFTPLFVDRFWAYAGEEVLKYIAIDEDRVKLNSRSYIAELDTWFGAPFNEEVSKIPDGITKLKPPLDLSDSHVSMFFTDSHCLDIKWSSDGRIKTFQALEIKSERTTIKLGDSIFHPARYVHAEFDSETGMFRHFDGAMQYYSPSEYMSRRDSDFNYNAKNSEQIKSRSKKLFKLNGAVSTADWVNLCCHFFAQNPLTSEYFSGQYPKHITEVLERIRSL</sequence>
<name>A0A6L6PKH2_9BURK</name>
<dbReference type="AlphaFoldDB" id="A0A6L6PKH2"/>
<proteinExistence type="predicted"/>
<dbReference type="RefSeq" id="WP_155465341.1">
    <property type="nucleotide sequence ID" value="NZ_WNKY01000021.1"/>
</dbReference>
<gene>
    <name evidence="1" type="ORF">GM676_18575</name>
</gene>
<evidence type="ECO:0000313" key="1">
    <source>
        <dbReference type="EMBL" id="MTV39570.1"/>
    </source>
</evidence>
<dbReference type="OrthoDB" id="8434905at2"/>
<keyword evidence="2" id="KW-1185">Reference proteome</keyword>
<dbReference type="Proteomes" id="UP000475582">
    <property type="component" value="Unassembled WGS sequence"/>
</dbReference>
<reference evidence="1 2" key="1">
    <citation type="submission" date="2019-11" db="EMBL/GenBank/DDBJ databases">
        <title>Type strains purchased from KCTC, JCM and DSMZ.</title>
        <authorList>
            <person name="Lu H."/>
        </authorList>
    </citation>
    <scope>NUCLEOTIDE SEQUENCE [LARGE SCALE GENOMIC DNA]</scope>
    <source>
        <strain evidence="1 2">KCTC 22382</strain>
    </source>
</reference>
<comment type="caution">
    <text evidence="1">The sequence shown here is derived from an EMBL/GenBank/DDBJ whole genome shotgun (WGS) entry which is preliminary data.</text>
</comment>
<evidence type="ECO:0000313" key="2">
    <source>
        <dbReference type="Proteomes" id="UP000475582"/>
    </source>
</evidence>
<organism evidence="1 2">
    <name type="scientific">Duganella radicis</name>
    <dbReference type="NCBI Taxonomy" id="551988"/>
    <lineage>
        <taxon>Bacteria</taxon>
        <taxon>Pseudomonadati</taxon>
        <taxon>Pseudomonadota</taxon>
        <taxon>Betaproteobacteria</taxon>
        <taxon>Burkholderiales</taxon>
        <taxon>Oxalobacteraceae</taxon>
        <taxon>Telluria group</taxon>
        <taxon>Duganella</taxon>
    </lineage>
</organism>